<evidence type="ECO:0000313" key="1">
    <source>
        <dbReference type="EMBL" id="SVD84513.1"/>
    </source>
</evidence>
<name>A0A382YMQ8_9ZZZZ</name>
<dbReference type="InterPro" id="IPR011060">
    <property type="entry name" value="RibuloseP-bd_barrel"/>
</dbReference>
<dbReference type="InterPro" id="IPR013785">
    <property type="entry name" value="Aldolase_TIM"/>
</dbReference>
<dbReference type="SUPFAM" id="SSF51366">
    <property type="entry name" value="Ribulose-phoshate binding barrel"/>
    <property type="match status" value="1"/>
</dbReference>
<proteinExistence type="predicted"/>
<accession>A0A382YMQ8</accession>
<dbReference type="AlphaFoldDB" id="A0A382YMQ8"/>
<feature type="non-terminal residue" evidence="1">
    <location>
        <position position="42"/>
    </location>
</feature>
<gene>
    <name evidence="1" type="ORF">METZ01_LOCUS437367</name>
</gene>
<dbReference type="Gene3D" id="3.20.20.70">
    <property type="entry name" value="Aldolase class I"/>
    <property type="match status" value="1"/>
</dbReference>
<reference evidence="1" key="1">
    <citation type="submission" date="2018-05" db="EMBL/GenBank/DDBJ databases">
        <authorList>
            <person name="Lanie J.A."/>
            <person name="Ng W.-L."/>
            <person name="Kazmierczak K.M."/>
            <person name="Andrzejewski T.M."/>
            <person name="Davidsen T.M."/>
            <person name="Wayne K.J."/>
            <person name="Tettelin H."/>
            <person name="Glass J.I."/>
            <person name="Rusch D."/>
            <person name="Podicherti R."/>
            <person name="Tsui H.-C.T."/>
            <person name="Winkler M.E."/>
        </authorList>
    </citation>
    <scope>NUCLEOTIDE SEQUENCE</scope>
</reference>
<sequence length="42" mass="4903">MLINNRLVKTIRFDQYRDVGNPVSSSRIYNDSDADELVFLNI</sequence>
<protein>
    <submittedName>
        <fullName evidence="1">Uncharacterized protein</fullName>
    </submittedName>
</protein>
<organism evidence="1">
    <name type="scientific">marine metagenome</name>
    <dbReference type="NCBI Taxonomy" id="408172"/>
    <lineage>
        <taxon>unclassified sequences</taxon>
        <taxon>metagenomes</taxon>
        <taxon>ecological metagenomes</taxon>
    </lineage>
</organism>
<dbReference type="EMBL" id="UINC01177077">
    <property type="protein sequence ID" value="SVD84513.1"/>
    <property type="molecule type" value="Genomic_DNA"/>
</dbReference>